<comment type="caution">
    <text evidence="1">The sequence shown here is derived from an EMBL/GenBank/DDBJ whole genome shotgun (WGS) entry which is preliminary data.</text>
</comment>
<evidence type="ECO:0000313" key="1">
    <source>
        <dbReference type="EMBL" id="KAF0747313.1"/>
    </source>
</evidence>
<reference evidence="1 2" key="1">
    <citation type="submission" date="2019-08" db="EMBL/GenBank/DDBJ databases">
        <title>Whole genome of Aphis craccivora.</title>
        <authorList>
            <person name="Voronova N.V."/>
            <person name="Shulinski R.S."/>
            <person name="Bandarenka Y.V."/>
            <person name="Zhorov D.G."/>
            <person name="Warner D."/>
        </authorList>
    </citation>
    <scope>NUCLEOTIDE SEQUENCE [LARGE SCALE GENOMIC DNA]</scope>
    <source>
        <strain evidence="1">180601</strain>
        <tissue evidence="1">Whole Body</tissue>
    </source>
</reference>
<name>A0A6G0Y1S8_APHCR</name>
<evidence type="ECO:0000313" key="2">
    <source>
        <dbReference type="Proteomes" id="UP000478052"/>
    </source>
</evidence>
<keyword evidence="2" id="KW-1185">Reference proteome</keyword>
<proteinExistence type="predicted"/>
<dbReference type="OrthoDB" id="10055366at2759"/>
<organism evidence="1 2">
    <name type="scientific">Aphis craccivora</name>
    <name type="common">Cowpea aphid</name>
    <dbReference type="NCBI Taxonomy" id="307492"/>
    <lineage>
        <taxon>Eukaryota</taxon>
        <taxon>Metazoa</taxon>
        <taxon>Ecdysozoa</taxon>
        <taxon>Arthropoda</taxon>
        <taxon>Hexapoda</taxon>
        <taxon>Insecta</taxon>
        <taxon>Pterygota</taxon>
        <taxon>Neoptera</taxon>
        <taxon>Paraneoptera</taxon>
        <taxon>Hemiptera</taxon>
        <taxon>Sternorrhyncha</taxon>
        <taxon>Aphidomorpha</taxon>
        <taxon>Aphidoidea</taxon>
        <taxon>Aphididae</taxon>
        <taxon>Aphidini</taxon>
        <taxon>Aphis</taxon>
        <taxon>Aphis</taxon>
    </lineage>
</organism>
<dbReference type="EMBL" id="VUJU01006887">
    <property type="protein sequence ID" value="KAF0747313.1"/>
    <property type="molecule type" value="Genomic_DNA"/>
</dbReference>
<sequence length="913" mass="106403">LFNNRYISKPIYFSSSDTVIYKRGRKPAIDHNVIFGVLEKNKSKIFDNCSLRPPSHKIWNDMCEELGNVISYKTLYISVLQDRHSLKKKLKKILGIDELEVKDDFDSDTDSIMMDTDEDCTKKDEDYFLVQNNNTENTLFKISIPYKKYEQFEPSTLIYKDKKNKRSYDVLKKNTWSDIINDEFIAKYNLPCNFVYKSCKVRKTMIYSKYFLTFKTKCKDDGCELFGWSEKKPDIGQPLKISILTKDTRKCNFIHESKRPLRGFKRKEVGQQLLTDLASNWRRDNVKDMEFGNMSPPNLYKSSVLRKAKQQHKDNILGITQKNQIESVVELKRNSRFSGSIHEVGTDPLLVHYWTGHQLTIYKDLCKNYCRISIDATGGLIKKTTHSSLNILSAHIFLYEVVINTYYGQIPISQMLSEKQDALTIFNWLARWKTFARKSPNEVVCDFSMALLGAISMAFCKIFGIKSYVEQCFGVATEQHTELPDVYLRIDVAHVIKIFCRNKYVQGKTNKNLKSFYVRGLRLLITSTSLVQFKEVLIAENFTETPSETSRKFLLGLIKGVEPTKDFEEDDHNEGFPELDDDCDYDDDDDNEDNIDGYLIIYKGNSKIKCDRLSAYYLPGLSNDIIRMSKYFPLWTNVMQIFFHSPYKIALSASVESDFSELKNKILRFDTKPMTVDRFIAKHLQSIDSNTKVFRSSQLKQNNKTLSDYQNSEKCFEPNIEYKFEKLESNKDDYNGNEDDQEDVSSCDSNVSLELAEITENWHGFGKNQDIKPLEKEKRKRLTKYMECTPEIEKMLNKKNTCSHLNTLLLNGNTTSCLRVSRKRYMVHNTCPFDSVAAKISMAYLDHCQYQHFMDSTTNEFLRFCKNLAIKGTTKNSYIERRWNNWCSINRCKILNDGFENLEKSLEAYTEPI</sequence>
<accession>A0A6G0Y1S8</accession>
<feature type="non-terminal residue" evidence="1">
    <location>
        <position position="913"/>
    </location>
</feature>
<dbReference type="AlphaFoldDB" id="A0A6G0Y1S8"/>
<protein>
    <submittedName>
        <fullName evidence="1">Uncharacterized protein</fullName>
    </submittedName>
</protein>
<gene>
    <name evidence="1" type="ORF">FWK35_00027945</name>
</gene>
<feature type="non-terminal residue" evidence="1">
    <location>
        <position position="1"/>
    </location>
</feature>
<dbReference type="Proteomes" id="UP000478052">
    <property type="component" value="Unassembled WGS sequence"/>
</dbReference>